<reference evidence="2 3" key="1">
    <citation type="submission" date="2017-09" db="EMBL/GenBank/DDBJ databases">
        <title>Depth-based differentiation of microbial function through sediment-hosted aquifers and enrichment of novel symbionts in the deep terrestrial subsurface.</title>
        <authorList>
            <person name="Probst A.J."/>
            <person name="Ladd B."/>
            <person name="Jarett J.K."/>
            <person name="Geller-Mcgrath D.E."/>
            <person name="Sieber C.M."/>
            <person name="Emerson J.B."/>
            <person name="Anantharaman K."/>
            <person name="Thomas B.C."/>
            <person name="Malmstrom R."/>
            <person name="Stieglmeier M."/>
            <person name="Klingl A."/>
            <person name="Woyke T."/>
            <person name="Ryan C.M."/>
            <person name="Banfield J.F."/>
        </authorList>
    </citation>
    <scope>NUCLEOTIDE SEQUENCE [LARGE SCALE GENOMIC DNA]</scope>
    <source>
        <strain evidence="2">CG08_land_8_20_14_0_20_45_16</strain>
    </source>
</reference>
<dbReference type="AlphaFoldDB" id="A0A2H0Y0M5"/>
<accession>A0A2H0Y0M5</accession>
<protein>
    <submittedName>
        <fullName evidence="2">Uncharacterized protein</fullName>
    </submittedName>
</protein>
<feature type="region of interest" description="Disordered" evidence="1">
    <location>
        <begin position="24"/>
        <end position="45"/>
    </location>
</feature>
<organism evidence="2 3">
    <name type="scientific">Candidatus Saganbacteria bacterium CG08_land_8_20_14_0_20_45_16</name>
    <dbReference type="NCBI Taxonomy" id="2014293"/>
    <lineage>
        <taxon>Bacteria</taxon>
        <taxon>Bacillati</taxon>
        <taxon>Saganbacteria</taxon>
    </lineage>
</organism>
<feature type="compositionally biased region" description="Polar residues" evidence="1">
    <location>
        <begin position="27"/>
        <end position="38"/>
    </location>
</feature>
<evidence type="ECO:0000256" key="1">
    <source>
        <dbReference type="SAM" id="MobiDB-lite"/>
    </source>
</evidence>
<comment type="caution">
    <text evidence="2">The sequence shown here is derived from an EMBL/GenBank/DDBJ whole genome shotgun (WGS) entry which is preliminary data.</text>
</comment>
<evidence type="ECO:0000313" key="2">
    <source>
        <dbReference type="EMBL" id="PIS31007.1"/>
    </source>
</evidence>
<dbReference type="Proteomes" id="UP000231343">
    <property type="component" value="Unassembled WGS sequence"/>
</dbReference>
<name>A0A2H0Y0M5_UNCSA</name>
<evidence type="ECO:0000313" key="3">
    <source>
        <dbReference type="Proteomes" id="UP000231343"/>
    </source>
</evidence>
<proteinExistence type="predicted"/>
<sequence>MRGKSLACPRSTVVRTFCNRAARERGVSQTRRGSSDSGKPNKLPANHIRTVVLKEGLPIRVDGQVVSMRSLKKLGISEIDVLQTDGMLSPDEIRHLLPCCRIGSVEIKGEDAFPLGPGVFPTLARYQI</sequence>
<dbReference type="EMBL" id="PEYM01000039">
    <property type="protein sequence ID" value="PIS31007.1"/>
    <property type="molecule type" value="Genomic_DNA"/>
</dbReference>
<gene>
    <name evidence="2" type="ORF">COT42_01995</name>
</gene>